<dbReference type="AlphaFoldDB" id="A0A314XYT7"/>
<feature type="region of interest" description="Disordered" evidence="1">
    <location>
        <begin position="415"/>
        <end position="435"/>
    </location>
</feature>
<keyword evidence="3" id="KW-1185">Reference proteome</keyword>
<feature type="region of interest" description="Disordered" evidence="1">
    <location>
        <begin position="1"/>
        <end position="44"/>
    </location>
</feature>
<evidence type="ECO:0000313" key="2">
    <source>
        <dbReference type="EMBL" id="PQP96593.1"/>
    </source>
</evidence>
<evidence type="ECO:0000313" key="3">
    <source>
        <dbReference type="Proteomes" id="UP000250321"/>
    </source>
</evidence>
<dbReference type="PANTHER" id="PTHR10378">
    <property type="entry name" value="LIM DOMAIN-BINDING PROTEIN"/>
    <property type="match status" value="1"/>
</dbReference>
<evidence type="ECO:0000256" key="1">
    <source>
        <dbReference type="SAM" id="MobiDB-lite"/>
    </source>
</evidence>
<name>A0A314XYT7_PRUYE</name>
<dbReference type="OrthoDB" id="774557at2759"/>
<organism evidence="2 3">
    <name type="scientific">Prunus yedoensis var. nudiflora</name>
    <dbReference type="NCBI Taxonomy" id="2094558"/>
    <lineage>
        <taxon>Eukaryota</taxon>
        <taxon>Viridiplantae</taxon>
        <taxon>Streptophyta</taxon>
        <taxon>Embryophyta</taxon>
        <taxon>Tracheophyta</taxon>
        <taxon>Spermatophyta</taxon>
        <taxon>Magnoliopsida</taxon>
        <taxon>eudicotyledons</taxon>
        <taxon>Gunneridae</taxon>
        <taxon>Pentapetalae</taxon>
        <taxon>rosids</taxon>
        <taxon>fabids</taxon>
        <taxon>Rosales</taxon>
        <taxon>Rosaceae</taxon>
        <taxon>Amygdaloideae</taxon>
        <taxon>Amygdaleae</taxon>
        <taxon>Prunus</taxon>
    </lineage>
</organism>
<dbReference type="Pfam" id="PF01803">
    <property type="entry name" value="LIM_bind"/>
    <property type="match status" value="1"/>
</dbReference>
<reference evidence="2 3" key="1">
    <citation type="submission" date="2018-02" db="EMBL/GenBank/DDBJ databases">
        <title>Draft genome of wild Prunus yedoensis var. nudiflora.</title>
        <authorList>
            <person name="Baek S."/>
            <person name="Kim J.-H."/>
            <person name="Choi K."/>
            <person name="Kim G.-B."/>
            <person name="Cho A."/>
            <person name="Jang H."/>
            <person name="Shin C.-H."/>
            <person name="Yu H.-J."/>
            <person name="Mun J.-H."/>
        </authorList>
    </citation>
    <scope>NUCLEOTIDE SEQUENCE [LARGE SCALE GENOMIC DNA]</scope>
    <source>
        <strain evidence="3">cv. Jeju island</strain>
        <tissue evidence="2">Leaf</tissue>
    </source>
</reference>
<dbReference type="InterPro" id="IPR029005">
    <property type="entry name" value="LIM-bd/SEUSS"/>
</dbReference>
<sequence length="657" mass="73820">MPPKRKQYQWHFGAAPQPALKNHHPLFNGGEQEPLTSSQRHKKPRIDVKKEASLNKHSIQQLLQSQDSEELQRNKLQIQELFHYNMSQNQDQPKVLHPSLQLKGVDKEKKQQPKRHVVTQQEVVHQASVMHLPDEGVCSRRLMQYIYHLRNRPADNNLSYWRKFVAEYYAPSAKKRWCLSSYDEAGCDSLGILPHLTMVPWQCNICGCKSRRGFEAYFEVLPRLNEITFGSGVIDELLFLDLPREIRFPSGVMMLEYGRAVQESVYQQLHAVHEGRLRIVFSHDLKILSWEFCVCSHEVFFRRTAVAPQVVQLVHAVQDYKCSIDDRGSDGILFQDVQANCNTILAAGGQLAKTVDQQLVDDLGFSKRYTRCLQIAEIVYTMKDLMILCQDNDTGPIESLESYCRGAATTKLQKQEIKGKEQLESARDPPKDNNKLMAASCGFRSNTNESSPMSHKGLSTSAELAASLLRGSHHKLTGQSNLTSIVSRASQEPHIHNTSSEPFQGPRASNSGLIESSVENGLSSLDSSMKQYAIQKLVQEMINNNSRSANKHDWEEPIWGSGKGSVIELPSGVWGCPTAAAARGNVFDGIAGRTSSSKAAFNRNSSEVHTNNCFINGEPNMSGKLYLPESILNISHGYHDHNTIYGNGNDMGYGWKV</sequence>
<dbReference type="EMBL" id="PJQY01002086">
    <property type="protein sequence ID" value="PQP96593.1"/>
    <property type="molecule type" value="Genomic_DNA"/>
</dbReference>
<gene>
    <name evidence="2" type="ORF">Pyn_37236</name>
</gene>
<dbReference type="Proteomes" id="UP000250321">
    <property type="component" value="Unassembled WGS sequence"/>
</dbReference>
<accession>A0A314XYT7</accession>
<comment type="caution">
    <text evidence="2">The sequence shown here is derived from an EMBL/GenBank/DDBJ whole genome shotgun (WGS) entry which is preliminary data.</text>
</comment>
<dbReference type="STRING" id="2094558.A0A314XYT7"/>
<feature type="compositionally biased region" description="Basic and acidic residues" evidence="1">
    <location>
        <begin position="415"/>
        <end position="434"/>
    </location>
</feature>
<protein>
    <submittedName>
        <fullName evidence="2">Putative transcriptional regulator SLK2</fullName>
    </submittedName>
</protein>
<proteinExistence type="predicted"/>